<dbReference type="RefSeq" id="WP_252085204.1">
    <property type="nucleotide sequence ID" value="NZ_CP092418.1"/>
</dbReference>
<dbReference type="Pfam" id="PF06441">
    <property type="entry name" value="EHN"/>
    <property type="match status" value="1"/>
</dbReference>
<sequence>MAQVQPFRIDIQESQLADMHRRIREARWPEAETVDGWAQGIPLNYLKDFCDYWLNDYDWYATQQRLNQYDQFITTIHDLEIHLIHVKSSHRSATPIVITHGWPSSFVEFLKVIGPLTEPTQYGGSAEEAFHVVCPSLPGFAFSGKPATTGWGIPRIAAAWDTLMHRLGYQSYLAQGGDWGRSVTTEIGIQNLGACRAIHINNPKEEPTAEALHWPSEEEKEALAGIRFFNCWDSGFAKEQSTRPQTLGYSLADSPIGQAAWILEKFHLWSNCQGTLESIFTRNELLDNIMLYWLTNTAASSARLFWESFDAPYGPDQEKVVQLPTGVSIYPGEMVRIPRSWAEGRYKNICYWNHLKRGGHFSAFEQPELYVEEIRAWKRSLQ</sequence>
<dbReference type="PANTHER" id="PTHR21661:SF35">
    <property type="entry name" value="EPOXIDE HYDROLASE"/>
    <property type="match status" value="1"/>
</dbReference>
<organism evidence="5 6">
    <name type="scientific">Microbulbifer variabilis</name>
    <dbReference type="NCBI Taxonomy" id="266805"/>
    <lineage>
        <taxon>Bacteria</taxon>
        <taxon>Pseudomonadati</taxon>
        <taxon>Pseudomonadota</taxon>
        <taxon>Gammaproteobacteria</taxon>
        <taxon>Cellvibrionales</taxon>
        <taxon>Microbulbiferaceae</taxon>
        <taxon>Microbulbifer</taxon>
    </lineage>
</organism>
<dbReference type="Gene3D" id="3.40.50.1820">
    <property type="entry name" value="alpha/beta hydrolase"/>
    <property type="match status" value="1"/>
</dbReference>
<evidence type="ECO:0000256" key="3">
    <source>
        <dbReference type="ARBA" id="ARBA00022801"/>
    </source>
</evidence>
<evidence type="ECO:0000313" key="6">
    <source>
        <dbReference type="Proteomes" id="UP001055658"/>
    </source>
</evidence>
<dbReference type="InterPro" id="IPR010497">
    <property type="entry name" value="Epoxide_hydro_N"/>
</dbReference>
<dbReference type="InterPro" id="IPR016292">
    <property type="entry name" value="Epoxide_hydrolase"/>
</dbReference>
<dbReference type="EMBL" id="CP092418">
    <property type="protein sequence ID" value="USD22851.1"/>
    <property type="molecule type" value="Genomic_DNA"/>
</dbReference>
<evidence type="ECO:0000313" key="5">
    <source>
        <dbReference type="EMBL" id="USD22851.1"/>
    </source>
</evidence>
<keyword evidence="2" id="KW-0058">Aromatic hydrocarbons catabolism</keyword>
<comment type="similarity">
    <text evidence="1">Belongs to the peptidase S33 family.</text>
</comment>
<dbReference type="Proteomes" id="UP001055658">
    <property type="component" value="Chromosome"/>
</dbReference>
<dbReference type="SUPFAM" id="SSF53474">
    <property type="entry name" value="alpha/beta-Hydrolases"/>
    <property type="match status" value="1"/>
</dbReference>
<evidence type="ECO:0000259" key="4">
    <source>
        <dbReference type="Pfam" id="PF06441"/>
    </source>
</evidence>
<keyword evidence="6" id="KW-1185">Reference proteome</keyword>
<dbReference type="GO" id="GO:0016787">
    <property type="term" value="F:hydrolase activity"/>
    <property type="evidence" value="ECO:0007669"/>
    <property type="project" value="UniProtKB-KW"/>
</dbReference>
<dbReference type="PANTHER" id="PTHR21661">
    <property type="entry name" value="EPOXIDE HYDROLASE 1-RELATED"/>
    <property type="match status" value="1"/>
</dbReference>
<accession>A0ABY4VHH8</accession>
<proteinExistence type="inferred from homology"/>
<evidence type="ECO:0000256" key="1">
    <source>
        <dbReference type="ARBA" id="ARBA00010088"/>
    </source>
</evidence>
<dbReference type="PRINTS" id="PR00412">
    <property type="entry name" value="EPOXHYDRLASE"/>
</dbReference>
<feature type="domain" description="Epoxide hydrolase N-terminal" evidence="4">
    <location>
        <begin position="4"/>
        <end position="109"/>
    </location>
</feature>
<dbReference type="PIRSF" id="PIRSF001112">
    <property type="entry name" value="Epoxide_hydrolase"/>
    <property type="match status" value="1"/>
</dbReference>
<gene>
    <name evidence="5" type="ORF">MJO52_06850</name>
</gene>
<name>A0ABY4VHH8_9GAMM</name>
<dbReference type="InterPro" id="IPR029058">
    <property type="entry name" value="AB_hydrolase_fold"/>
</dbReference>
<reference evidence="5" key="1">
    <citation type="submission" date="2022-02" db="EMBL/GenBank/DDBJ databases">
        <title>Coral-associated bacteria.</title>
        <authorList>
            <person name="Tang K."/>
            <person name="Wang X."/>
        </authorList>
    </citation>
    <scope>NUCLEOTIDE SEQUENCE</scope>
    <source>
        <strain evidence="5">SCSIO 43006</strain>
    </source>
</reference>
<keyword evidence="3 5" id="KW-0378">Hydrolase</keyword>
<evidence type="ECO:0000256" key="2">
    <source>
        <dbReference type="ARBA" id="ARBA00022797"/>
    </source>
</evidence>
<dbReference type="InterPro" id="IPR000639">
    <property type="entry name" value="Epox_hydrolase-like"/>
</dbReference>
<protein>
    <submittedName>
        <fullName evidence="5">Epoxide hydrolase</fullName>
    </submittedName>
</protein>